<dbReference type="PANTHER" id="PTHR35393:SF1">
    <property type="entry name" value="SNOAL-LIKE DOMAIN-CONTAINING PROTEIN"/>
    <property type="match status" value="1"/>
</dbReference>
<feature type="region of interest" description="Disordered" evidence="1">
    <location>
        <begin position="142"/>
        <end position="297"/>
    </location>
</feature>
<dbReference type="PANTHER" id="PTHR35393">
    <property type="entry name" value="CHROMOSOME 1, WHOLE GENOME SHOTGUN SEQUENCE"/>
    <property type="match status" value="1"/>
</dbReference>
<dbReference type="RefSeq" id="XP_070899737.1">
    <property type="nucleotide sequence ID" value="XM_071045433.1"/>
</dbReference>
<feature type="compositionally biased region" description="Basic and acidic residues" evidence="1">
    <location>
        <begin position="202"/>
        <end position="216"/>
    </location>
</feature>
<feature type="region of interest" description="Disordered" evidence="1">
    <location>
        <begin position="334"/>
        <end position="372"/>
    </location>
</feature>
<evidence type="ECO:0000259" key="2">
    <source>
        <dbReference type="Pfam" id="PF24840"/>
    </source>
</evidence>
<dbReference type="InterPro" id="IPR007146">
    <property type="entry name" value="Sas10/Utp3/C1D"/>
</dbReference>
<accession>A0ABR4KG93</accession>
<evidence type="ECO:0000256" key="1">
    <source>
        <dbReference type="SAM" id="MobiDB-lite"/>
    </source>
</evidence>
<name>A0ABR4KG93_9EURO</name>
<feature type="domain" description="SigF-like NTF2-like" evidence="2">
    <location>
        <begin position="385"/>
        <end position="554"/>
    </location>
</feature>
<evidence type="ECO:0000313" key="4">
    <source>
        <dbReference type="Proteomes" id="UP001610444"/>
    </source>
</evidence>
<feature type="compositionally biased region" description="Basic and acidic residues" evidence="1">
    <location>
        <begin position="283"/>
        <end position="297"/>
    </location>
</feature>
<dbReference type="GeneID" id="98160597"/>
<dbReference type="InterPro" id="IPR057514">
    <property type="entry name" value="NTF2_SigF"/>
</dbReference>
<gene>
    <name evidence="3" type="ORF">BJX68DRAFT_266205</name>
</gene>
<dbReference type="Pfam" id="PF04000">
    <property type="entry name" value="Sas10_Utp3"/>
    <property type="match status" value="1"/>
</dbReference>
<organism evidence="3 4">
    <name type="scientific">Aspergillus pseudodeflectus</name>
    <dbReference type="NCBI Taxonomy" id="176178"/>
    <lineage>
        <taxon>Eukaryota</taxon>
        <taxon>Fungi</taxon>
        <taxon>Dikarya</taxon>
        <taxon>Ascomycota</taxon>
        <taxon>Pezizomycotina</taxon>
        <taxon>Eurotiomycetes</taxon>
        <taxon>Eurotiomycetidae</taxon>
        <taxon>Eurotiales</taxon>
        <taxon>Aspergillaceae</taxon>
        <taxon>Aspergillus</taxon>
        <taxon>Aspergillus subgen. Nidulantes</taxon>
    </lineage>
</organism>
<dbReference type="Pfam" id="PF24840">
    <property type="entry name" value="NTF2_SigF"/>
    <property type="match status" value="1"/>
</dbReference>
<sequence length="574" mass="64682">MALAASKQEQPELHNISDLLETISTSLNATGTSLPSNKRDTASEVSIIPPHDGISLLDTKCDLLLSYLQNLVFLTLLELRELPSKDTIREKNEDSECTQSIRKQVTDKLIELRTYLDRGVRPLEGRLKYQVDKVIKAAEAVERAEKGAQPAKATAKDQMESGSEDDSASDKGSSEDEDESEEDEDIDEMAYRPNVSAFSKKTGLEAKVDKADRKATSDGIYRPPKIMPTAMPTTERKERKERPTRRSNVIDEFVSAEMSSAPMAEPSIGSTIVSGGRHTKTRKERENEAERTRYEETHFIRLANESKKELAKKAASRRREGTFGGEEWKGLTEGADRITRLTQRAKGSGNALERSRKRKPTEDGQRGDGVGVGQIFEKRRKKVNMEDPVAEVPRVIRLLTQTPPSLQEETINQFFTSSAEFVHPFCRIWSYNGSRWAVTKIYQWYKIMSPHIDLEVKSVAYDKENLRLYVTIFQIFSIWLIPFHSAPVTLTTVLDLTTDPGDGRAATQGKKRYYIKKQEDFYQPSEFIKFVMPIGGHFLVMIWHAFASLFSIAGAAREGVVDAVNNHVPDLKVS</sequence>
<proteinExistence type="predicted"/>
<protein>
    <recommendedName>
        <fullName evidence="2">SigF-like NTF2-like domain-containing protein</fullName>
    </recommendedName>
</protein>
<evidence type="ECO:0000313" key="3">
    <source>
        <dbReference type="EMBL" id="KAL2851296.1"/>
    </source>
</evidence>
<keyword evidence="4" id="KW-1185">Reference proteome</keyword>
<dbReference type="EMBL" id="JBFXLR010000018">
    <property type="protein sequence ID" value="KAL2851296.1"/>
    <property type="molecule type" value="Genomic_DNA"/>
</dbReference>
<reference evidence="3 4" key="1">
    <citation type="submission" date="2024-07" db="EMBL/GenBank/DDBJ databases">
        <title>Section-level genome sequencing and comparative genomics of Aspergillus sections Usti and Cavernicolus.</title>
        <authorList>
            <consortium name="Lawrence Berkeley National Laboratory"/>
            <person name="Nybo J.L."/>
            <person name="Vesth T.C."/>
            <person name="Theobald S."/>
            <person name="Frisvad J.C."/>
            <person name="Larsen T.O."/>
            <person name="Kjaerboelling I."/>
            <person name="Rothschild-Mancinelli K."/>
            <person name="Lyhne E.K."/>
            <person name="Kogle M.E."/>
            <person name="Barry K."/>
            <person name="Clum A."/>
            <person name="Na H."/>
            <person name="Ledsgaard L."/>
            <person name="Lin J."/>
            <person name="Lipzen A."/>
            <person name="Kuo A."/>
            <person name="Riley R."/>
            <person name="Mondo S."/>
            <person name="LaButti K."/>
            <person name="Haridas S."/>
            <person name="Pangalinan J."/>
            <person name="Salamov A.A."/>
            <person name="Simmons B.A."/>
            <person name="Magnuson J.K."/>
            <person name="Chen J."/>
            <person name="Drula E."/>
            <person name="Henrissat B."/>
            <person name="Wiebenga A."/>
            <person name="Lubbers R.J."/>
            <person name="Gomes A.C."/>
            <person name="Macurrencykelacurrency M.R."/>
            <person name="Stajich J."/>
            <person name="Grigoriev I.V."/>
            <person name="Mortensen U.H."/>
            <person name="De vries R.P."/>
            <person name="Baker S.E."/>
            <person name="Andersen M.R."/>
        </authorList>
    </citation>
    <scope>NUCLEOTIDE SEQUENCE [LARGE SCALE GENOMIC DNA]</scope>
    <source>
        <strain evidence="3 4">CBS 756.74</strain>
    </source>
</reference>
<feature type="compositionally biased region" description="Acidic residues" evidence="1">
    <location>
        <begin position="175"/>
        <end position="188"/>
    </location>
</feature>
<comment type="caution">
    <text evidence="3">The sequence shown here is derived from an EMBL/GenBank/DDBJ whole genome shotgun (WGS) entry which is preliminary data.</text>
</comment>
<dbReference type="Proteomes" id="UP001610444">
    <property type="component" value="Unassembled WGS sequence"/>
</dbReference>